<keyword evidence="2" id="KW-0378">Hydrolase</keyword>
<gene>
    <name evidence="4" type="ORF">S01H4_10741</name>
</gene>
<reference evidence="4" key="1">
    <citation type="journal article" date="2014" name="Front. Microbiol.">
        <title>High frequency of phylogenetically diverse reductive dehalogenase-homologous genes in deep subseafloor sedimentary metagenomes.</title>
        <authorList>
            <person name="Kawai M."/>
            <person name="Futagami T."/>
            <person name="Toyoda A."/>
            <person name="Takaki Y."/>
            <person name="Nishi S."/>
            <person name="Hori S."/>
            <person name="Arai W."/>
            <person name="Tsubouchi T."/>
            <person name="Morono Y."/>
            <person name="Uchiyama I."/>
            <person name="Ito T."/>
            <person name="Fujiyama A."/>
            <person name="Inagaki F."/>
            <person name="Takami H."/>
        </authorList>
    </citation>
    <scope>NUCLEOTIDE SEQUENCE</scope>
    <source>
        <strain evidence="4">Expedition CK06-06</strain>
    </source>
</reference>
<evidence type="ECO:0000256" key="1">
    <source>
        <dbReference type="ARBA" id="ARBA00008779"/>
    </source>
</evidence>
<comment type="similarity">
    <text evidence="1">Belongs to the sulfatase family.</text>
</comment>
<evidence type="ECO:0000313" key="4">
    <source>
        <dbReference type="EMBL" id="GAG67489.1"/>
    </source>
</evidence>
<feature type="domain" description="Sulfatase N-terminal" evidence="3">
    <location>
        <begin position="9"/>
        <end position="134"/>
    </location>
</feature>
<dbReference type="InterPro" id="IPR000917">
    <property type="entry name" value="Sulfatase_N"/>
</dbReference>
<accession>X0ZDY8</accession>
<dbReference type="InterPro" id="IPR017850">
    <property type="entry name" value="Alkaline_phosphatase_core_sf"/>
</dbReference>
<comment type="caution">
    <text evidence="4">The sequence shown here is derived from an EMBL/GenBank/DDBJ whole genome shotgun (WGS) entry which is preliminary data.</text>
</comment>
<dbReference type="EMBL" id="BART01004180">
    <property type="protein sequence ID" value="GAG67489.1"/>
    <property type="molecule type" value="Genomic_DNA"/>
</dbReference>
<dbReference type="InterPro" id="IPR050738">
    <property type="entry name" value="Sulfatase"/>
</dbReference>
<dbReference type="PANTHER" id="PTHR42693">
    <property type="entry name" value="ARYLSULFATASE FAMILY MEMBER"/>
    <property type="match status" value="1"/>
</dbReference>
<organism evidence="4">
    <name type="scientific">marine sediment metagenome</name>
    <dbReference type="NCBI Taxonomy" id="412755"/>
    <lineage>
        <taxon>unclassified sequences</taxon>
        <taxon>metagenomes</taxon>
        <taxon>ecological metagenomes</taxon>
    </lineage>
</organism>
<evidence type="ECO:0000256" key="2">
    <source>
        <dbReference type="ARBA" id="ARBA00022801"/>
    </source>
</evidence>
<dbReference type="AlphaFoldDB" id="X0ZDY8"/>
<name>X0ZDY8_9ZZZZ</name>
<dbReference type="Gene3D" id="3.40.720.10">
    <property type="entry name" value="Alkaline Phosphatase, subunit A"/>
    <property type="match status" value="1"/>
</dbReference>
<sequence>MIKISQKLNFLFFITDQQRLDHLSCYNNSIVLKTPNIDRIAQEGVKFTNFYCNNPICMPNRSTIFTGQYPSVHGVTTNGRNLPQGSNTFVDILLNSGTFHTASFGKIHLNYFGAESGEFKNATKSQEFAHSRQYGDLTNYSPYFGLDEIKIVSGHGPLCGHPDYVNWVKKRLKEIPH</sequence>
<protein>
    <recommendedName>
        <fullName evidence="3">Sulfatase N-terminal domain-containing protein</fullName>
    </recommendedName>
</protein>
<evidence type="ECO:0000259" key="3">
    <source>
        <dbReference type="Pfam" id="PF00884"/>
    </source>
</evidence>
<proteinExistence type="inferred from homology"/>
<dbReference type="GO" id="GO:0004065">
    <property type="term" value="F:arylsulfatase activity"/>
    <property type="evidence" value="ECO:0007669"/>
    <property type="project" value="TreeGrafter"/>
</dbReference>
<dbReference type="PANTHER" id="PTHR42693:SF53">
    <property type="entry name" value="ENDO-4-O-SULFATASE"/>
    <property type="match status" value="1"/>
</dbReference>
<dbReference type="SUPFAM" id="SSF53649">
    <property type="entry name" value="Alkaline phosphatase-like"/>
    <property type="match status" value="1"/>
</dbReference>
<dbReference type="Pfam" id="PF00884">
    <property type="entry name" value="Sulfatase"/>
    <property type="match status" value="1"/>
</dbReference>